<proteinExistence type="predicted"/>
<dbReference type="PANTHER" id="PTHR33055">
    <property type="entry name" value="TRANSPOSASE FOR INSERTION SEQUENCE ELEMENT IS1111A"/>
    <property type="match status" value="1"/>
</dbReference>
<geneLocation type="plasmid" evidence="3">
    <name>pNSL1</name>
</geneLocation>
<dbReference type="NCBIfam" id="NF033542">
    <property type="entry name" value="transpos_IS110"/>
    <property type="match status" value="1"/>
</dbReference>
<dbReference type="Pfam" id="PF01548">
    <property type="entry name" value="DEDD_Tnp_IS110"/>
    <property type="match status" value="1"/>
</dbReference>
<dbReference type="GO" id="GO:0006313">
    <property type="term" value="P:DNA transposition"/>
    <property type="evidence" value="ECO:0007669"/>
    <property type="project" value="InterPro"/>
</dbReference>
<evidence type="ECO:0000313" key="3">
    <source>
        <dbReference type="EMBL" id="AIU93883.1"/>
    </source>
</evidence>
<dbReference type="InterPro" id="IPR002525">
    <property type="entry name" value="Transp_IS110-like_N"/>
</dbReference>
<keyword evidence="3" id="KW-0614">Plasmid</keyword>
<protein>
    <submittedName>
        <fullName evidence="3">Uncharacterized protein</fullName>
    </submittedName>
</protein>
<dbReference type="AlphaFoldDB" id="A0A097SQR4"/>
<dbReference type="EMBL" id="KJ605395">
    <property type="protein sequence ID" value="AIU93883.1"/>
    <property type="molecule type" value="Genomic_DNA"/>
</dbReference>
<dbReference type="InterPro" id="IPR003346">
    <property type="entry name" value="Transposase_20"/>
</dbReference>
<accession>A0A097SQR4</accession>
<gene>
    <name evidence="3" type="ORF">LRS1606.449</name>
</gene>
<name>A0A097SQR4_9NOCA</name>
<dbReference type="GO" id="GO:0003677">
    <property type="term" value="F:DNA binding"/>
    <property type="evidence" value="ECO:0007669"/>
    <property type="project" value="InterPro"/>
</dbReference>
<evidence type="ECO:0000259" key="2">
    <source>
        <dbReference type="Pfam" id="PF02371"/>
    </source>
</evidence>
<dbReference type="Pfam" id="PF02371">
    <property type="entry name" value="Transposase_20"/>
    <property type="match status" value="1"/>
</dbReference>
<sequence>MLEVGLPSADPIRKRREPSSMIVIDIDPHKSSHTATVVDPVTNTDLGSIRGDATRAGYKTLIAWAKTWATRTWVVENAYGLGHHLVQWLLTRGEIILDVPTTATARVREPSRGNRRKNDRIDAAAAACVAATQGDARLVDPEGPAEILALLDERRTSMSNSRTRAANQLHTLLRQLRAGGAPTSLTAAAAAALLRSFRARSEVDRMRVGLCRGLIADIRRLDGQLAANEKQMSATLDEHGTRLRDIDGIGPVTAACLIGRTRRASRFPTAAAFAIYNGSAPVQIASADIDRHRLSRYGDWQLNSALYTVAMVQIRMSDSVGRAYYDKKVAESKSPRAATRSLKRHLSDHVWRIMLADEKRSYRQREKEPARAA</sequence>
<dbReference type="PANTHER" id="PTHR33055:SF16">
    <property type="entry name" value="TRANSPOSASE FOR INSERTION SEQUENCE ELEMENT IS1547"/>
    <property type="match status" value="1"/>
</dbReference>
<feature type="domain" description="Transposase IS110-like N-terminal" evidence="1">
    <location>
        <begin position="26"/>
        <end position="176"/>
    </location>
</feature>
<evidence type="ECO:0000259" key="1">
    <source>
        <dbReference type="Pfam" id="PF01548"/>
    </source>
</evidence>
<dbReference type="InterPro" id="IPR047650">
    <property type="entry name" value="Transpos_IS110"/>
</dbReference>
<reference evidence="3" key="1">
    <citation type="submission" date="2014-03" db="EMBL/GenBank/DDBJ databases">
        <authorList>
            <person name="Zhang G."/>
            <person name="Zhu L."/>
            <person name="Fang P."/>
        </authorList>
    </citation>
    <scope>NUCLEOTIDE SEQUENCE</scope>
    <source>
        <strain evidence="3">NS1</strain>
        <plasmid evidence="3">pNSL1</plasmid>
    </source>
</reference>
<organism evidence="3">
    <name type="scientific">Rhodococcus sp. NS1</name>
    <dbReference type="NCBI Taxonomy" id="402236"/>
    <lineage>
        <taxon>Bacteria</taxon>
        <taxon>Bacillati</taxon>
        <taxon>Actinomycetota</taxon>
        <taxon>Actinomycetes</taxon>
        <taxon>Mycobacteriales</taxon>
        <taxon>Nocardiaceae</taxon>
        <taxon>Rhodococcus</taxon>
    </lineage>
</organism>
<dbReference type="GO" id="GO:0004803">
    <property type="term" value="F:transposase activity"/>
    <property type="evidence" value="ECO:0007669"/>
    <property type="project" value="InterPro"/>
</dbReference>
<feature type="domain" description="Transposase IS116/IS110/IS902 C-terminal" evidence="2">
    <location>
        <begin position="241"/>
        <end position="325"/>
    </location>
</feature>